<gene>
    <name evidence="6" type="ORF">FB45DRAFT_1060954</name>
</gene>
<dbReference type="PANTHER" id="PTHR19848">
    <property type="entry name" value="WD40 REPEAT PROTEIN"/>
    <property type="match status" value="1"/>
</dbReference>
<dbReference type="Gene3D" id="3.40.50.300">
    <property type="entry name" value="P-loop containing nucleotide triphosphate hydrolases"/>
    <property type="match status" value="1"/>
</dbReference>
<evidence type="ECO:0000313" key="7">
    <source>
        <dbReference type="Proteomes" id="UP001221142"/>
    </source>
</evidence>
<dbReference type="InterPro" id="IPR015943">
    <property type="entry name" value="WD40/YVTN_repeat-like_dom_sf"/>
</dbReference>
<reference evidence="6" key="1">
    <citation type="submission" date="2023-03" db="EMBL/GenBank/DDBJ databases">
        <title>Massive genome expansion in bonnet fungi (Mycena s.s.) driven by repeated elements and novel gene families across ecological guilds.</title>
        <authorList>
            <consortium name="Lawrence Berkeley National Laboratory"/>
            <person name="Harder C.B."/>
            <person name="Miyauchi S."/>
            <person name="Viragh M."/>
            <person name="Kuo A."/>
            <person name="Thoen E."/>
            <person name="Andreopoulos B."/>
            <person name="Lu D."/>
            <person name="Skrede I."/>
            <person name="Drula E."/>
            <person name="Henrissat B."/>
            <person name="Morin E."/>
            <person name="Kohler A."/>
            <person name="Barry K."/>
            <person name="LaButti K."/>
            <person name="Morin E."/>
            <person name="Salamov A."/>
            <person name="Lipzen A."/>
            <person name="Mereny Z."/>
            <person name="Hegedus B."/>
            <person name="Baldrian P."/>
            <person name="Stursova M."/>
            <person name="Weitz H."/>
            <person name="Taylor A."/>
            <person name="Grigoriev I.V."/>
            <person name="Nagy L.G."/>
            <person name="Martin F."/>
            <person name="Kauserud H."/>
        </authorList>
    </citation>
    <scope>NUCLEOTIDE SEQUENCE</scope>
    <source>
        <strain evidence="6">9284</strain>
    </source>
</reference>
<evidence type="ECO:0000259" key="5">
    <source>
        <dbReference type="Pfam" id="PF24883"/>
    </source>
</evidence>
<dbReference type="InterPro" id="IPR019775">
    <property type="entry name" value="WD40_repeat_CS"/>
</dbReference>
<evidence type="ECO:0000313" key="6">
    <source>
        <dbReference type="EMBL" id="KAJ7624773.1"/>
    </source>
</evidence>
<feature type="domain" description="Oxidoreductase-like" evidence="4">
    <location>
        <begin position="82"/>
        <end position="125"/>
    </location>
</feature>
<dbReference type="InterPro" id="IPR020472">
    <property type="entry name" value="WD40_PAC1"/>
</dbReference>
<evidence type="ECO:0000259" key="4">
    <source>
        <dbReference type="Pfam" id="PF09791"/>
    </source>
</evidence>
<dbReference type="InterPro" id="IPR027417">
    <property type="entry name" value="P-loop_NTPase"/>
</dbReference>
<comment type="caution">
    <text evidence="6">The sequence shown here is derived from an EMBL/GenBank/DDBJ whole genome shotgun (WGS) entry which is preliminary data.</text>
</comment>
<dbReference type="InterPro" id="IPR056884">
    <property type="entry name" value="NPHP3-like_N"/>
</dbReference>
<feature type="repeat" description="WD" evidence="3">
    <location>
        <begin position="1447"/>
        <end position="1480"/>
    </location>
</feature>
<feature type="domain" description="Nephrocystin 3-like N-terminal" evidence="5">
    <location>
        <begin position="630"/>
        <end position="796"/>
    </location>
</feature>
<feature type="repeat" description="WD" evidence="3">
    <location>
        <begin position="1277"/>
        <end position="1318"/>
    </location>
</feature>
<dbReference type="PANTHER" id="PTHR19848:SF8">
    <property type="entry name" value="F-BOX AND WD REPEAT DOMAIN CONTAINING 7"/>
    <property type="match status" value="1"/>
</dbReference>
<dbReference type="PROSITE" id="PS00678">
    <property type="entry name" value="WD_REPEATS_1"/>
    <property type="match status" value="2"/>
</dbReference>
<dbReference type="Proteomes" id="UP001221142">
    <property type="component" value="Unassembled WGS sequence"/>
</dbReference>
<dbReference type="PROSITE" id="PS50294">
    <property type="entry name" value="WD_REPEATS_REGION"/>
    <property type="match status" value="3"/>
</dbReference>
<proteinExistence type="predicted"/>
<dbReference type="Gene3D" id="2.130.10.10">
    <property type="entry name" value="YVTN repeat-like/Quinoprotein amine dehydrogenase"/>
    <property type="match status" value="2"/>
</dbReference>
<dbReference type="Pfam" id="PF00400">
    <property type="entry name" value="WD40"/>
    <property type="match status" value="5"/>
</dbReference>
<keyword evidence="1 3" id="KW-0853">WD repeat</keyword>
<dbReference type="CDD" id="cd00200">
    <property type="entry name" value="WD40"/>
    <property type="match status" value="1"/>
</dbReference>
<dbReference type="InterPro" id="IPR019180">
    <property type="entry name" value="Oxidoreductase-like_N"/>
</dbReference>
<protein>
    <submittedName>
        <fullName evidence="6">Uncharacterized protein</fullName>
    </submittedName>
</protein>
<dbReference type="PRINTS" id="PR00320">
    <property type="entry name" value="GPROTEINBRPT"/>
</dbReference>
<dbReference type="SUPFAM" id="SSF52540">
    <property type="entry name" value="P-loop containing nucleoside triphosphate hydrolases"/>
    <property type="match status" value="1"/>
</dbReference>
<name>A0AAD7FHT3_9AGAR</name>
<dbReference type="SUPFAM" id="SSF50978">
    <property type="entry name" value="WD40 repeat-like"/>
    <property type="match status" value="1"/>
</dbReference>
<keyword evidence="7" id="KW-1185">Reference proteome</keyword>
<accession>A0AAD7FHT3</accession>
<evidence type="ECO:0000256" key="2">
    <source>
        <dbReference type="ARBA" id="ARBA00022737"/>
    </source>
</evidence>
<dbReference type="PROSITE" id="PS50082">
    <property type="entry name" value="WD_REPEATS_2"/>
    <property type="match status" value="4"/>
</dbReference>
<feature type="repeat" description="WD" evidence="3">
    <location>
        <begin position="1236"/>
        <end position="1277"/>
    </location>
</feature>
<dbReference type="InterPro" id="IPR001680">
    <property type="entry name" value="WD40_rpt"/>
</dbReference>
<organism evidence="6 7">
    <name type="scientific">Roridomyces roridus</name>
    <dbReference type="NCBI Taxonomy" id="1738132"/>
    <lineage>
        <taxon>Eukaryota</taxon>
        <taxon>Fungi</taxon>
        <taxon>Dikarya</taxon>
        <taxon>Basidiomycota</taxon>
        <taxon>Agaricomycotina</taxon>
        <taxon>Agaricomycetes</taxon>
        <taxon>Agaricomycetidae</taxon>
        <taxon>Agaricales</taxon>
        <taxon>Marasmiineae</taxon>
        <taxon>Mycenaceae</taxon>
        <taxon>Roridomyces</taxon>
    </lineage>
</organism>
<evidence type="ECO:0000256" key="1">
    <source>
        <dbReference type="ARBA" id="ARBA00022574"/>
    </source>
</evidence>
<dbReference type="EMBL" id="JARKIF010000013">
    <property type="protein sequence ID" value="KAJ7624773.1"/>
    <property type="molecule type" value="Genomic_DNA"/>
</dbReference>
<dbReference type="Pfam" id="PF24883">
    <property type="entry name" value="NPHP3_N"/>
    <property type="match status" value="1"/>
</dbReference>
<dbReference type="InterPro" id="IPR036322">
    <property type="entry name" value="WD40_repeat_dom_sf"/>
</dbReference>
<keyword evidence="2" id="KW-0677">Repeat</keyword>
<dbReference type="SMART" id="SM00320">
    <property type="entry name" value="WD40"/>
    <property type="match status" value="7"/>
</dbReference>
<dbReference type="Pfam" id="PF09791">
    <property type="entry name" value="Oxidored-like"/>
    <property type="match status" value="1"/>
</dbReference>
<sequence length="1561" mass="175627">MLARPLSFRIRTPAAIRHSSSAIERLKNWDRGGQNLSQRYRRLEQSLRGKEALQRDKRELEVSISDSSAPTTSAAREGGYYFRGIEVPQRPRAPESDECCMSGCAVCVYDLYEESLTAYRTAADAFRSKLVVAGVPSAEWPDGFRSSTDVGISVPLHTRGATLSAFEALEKALEEKKRASRPSEQGRTGKLEDLYEEVSLDPRIQRAVTCQLSTRESTVEAVLRSGSRRCMLNPQLTVHPGAILTVQCTHHKPTSNLTTPSIAVREFAYQDIVRDICVDGTSIAGDSDLAMHIDIGDAPETLSFIFKILKVHERYPAMARVNEALRGRGFHYLSVQRVDGSSEFERRLASTPYPQTIPFTFSLSPDMPDLRLCLLRRPYYIWPLKSMVKSSSLTWAEALKLVSAAPLEGVEHTFPDVPEISIHLVRRKLEQVLEQGKEAISRRTRLLDRLGPYRALFENIARVAGSAAEYHPIAKSIWEGLKEIYSTLSELEEWDEKLLEVLEDMTRFLRYVNEFKCFTNFQNYENNIKTLEPEIIRVGNLLSKYYKHGISFQMEMAEYKQIRRRFQRWTAEFQERVMLETLKLTQTLPDMMKTQNAFFHKERNDILNGLRPQGTDRQRPLPGCLKGTREDVLEKLHSFLAKEDAPNIIWVKGFPGSGKSCISRTLVEHLTGTPTFGSSFFFERGGGVFASPSAMVRTLAADLVRRHEFKEAVTEIVQTRGMDYNTTAVVEQFRQLVQEPLRASLAQESALVVVLDALDECGGLDKRCVQDRDDVLEVIKLWATLEPTRRLVVTSRDEASIAAVLGPISESLELRLSSQEVTRDIEAFLKREFQRIAHSYCIPTPWPTEEEIASLAKKAHGLFVWAATLVKFIDQPGPQDALEQILSGDTMVHGDITKLYRAILKISFYPDGDKRRLSKKFMAEFHTFIGAIVTAIRPLERASPLFEILGVDAQQSNFICSRLRSVLTEDKYHELRFDHQSFNEFLVESDDCQSCFRINPSNSRREIARALFTTLQGLEFDPYKFPSSYKSNPKVERIRSKYISPRLRYASQFWADSLSEDLSGDAQILASLKTFFETKFLFWLEVLSLTDQMSGALDQLRRAAKWLGALVKDAIVFVESFQECMGKSAPHIYLSAMTFVPENSKIRQLYSPLINPCATVILQGADEFREGRAEIPATNVHIPDVEDLMYSQAFEGHAGRILCVEFVHGEYVASAGSDGSIRFWDPLSGVPVLKPFETHAGPVTCLAYARDANLLVAGSRDTRASVWDLDKLELVAELRHESPVTRVAILPSGAVVATLCKDNIVRFWHVATQKKCRESFRGHSGCVTGIAFLSEDILLSSSEDRTIYSHWVSLDNSEVFLTCKFAIYSFALDTSAGVLAAACYSCIAIWNLSPEDTPLETSVHYLAQGSHELDLVAIHGTLLATANGRNKIQVWDLSSRQRIFASLEGHRDMVTSLAFSPDGRRLISGSMDKTARVWDMGDGIGGGFMEGSRMGSESGWIEGPGRELIIWVPKACRKRLCWGRTLAVIDGKPMVRLSVDLSLMGERWYKGAVVNTEVGVE</sequence>
<feature type="repeat" description="WD" evidence="3">
    <location>
        <begin position="1194"/>
        <end position="1225"/>
    </location>
</feature>
<evidence type="ECO:0000256" key="3">
    <source>
        <dbReference type="PROSITE-ProRule" id="PRU00221"/>
    </source>
</evidence>